<feature type="binding site" evidence="14">
    <location>
        <begin position="277"/>
        <end position="289"/>
    </location>
    <ligand>
        <name>NAD(+)</name>
        <dbReference type="ChEBI" id="CHEBI:57540"/>
    </ligand>
</feature>
<protein>
    <recommendedName>
        <fullName evidence="14">3-isopropylmalate dehydrogenase</fullName>
        <ecNumber evidence="14">1.1.1.85</ecNumber>
    </recommendedName>
    <alternativeName>
        <fullName evidence="14">3-IPM-DH</fullName>
    </alternativeName>
    <alternativeName>
        <fullName evidence="14">Beta-IPM dehydrogenase</fullName>
        <shortName evidence="14">IMDH</shortName>
    </alternativeName>
</protein>
<keyword evidence="13 14" id="KW-0100">Branched-chain amino acid biosynthesis</keyword>
<comment type="similarity">
    <text evidence="4 14">Belongs to the isocitrate and isopropylmalate dehydrogenases family. LeuB type 1 subfamily.</text>
</comment>
<feature type="binding site" evidence="14">
    <location>
        <position position="134"/>
    </location>
    <ligand>
        <name>substrate</name>
    </ligand>
</feature>
<feature type="binding site" evidence="14">
    <location>
        <position position="247"/>
    </location>
    <ligand>
        <name>Mg(2+)</name>
        <dbReference type="ChEBI" id="CHEBI:18420"/>
    </ligand>
</feature>
<dbReference type="InterPro" id="IPR024084">
    <property type="entry name" value="IsoPropMal-DH-like_dom"/>
</dbReference>
<evidence type="ECO:0000313" key="18">
    <source>
        <dbReference type="Proteomes" id="UP000010116"/>
    </source>
</evidence>
<dbReference type="Pfam" id="PF00180">
    <property type="entry name" value="Iso_dh"/>
    <property type="match status" value="1"/>
</dbReference>
<dbReference type="SMART" id="SM01329">
    <property type="entry name" value="Iso_dh"/>
    <property type="match status" value="1"/>
</dbReference>
<evidence type="ECO:0000256" key="12">
    <source>
        <dbReference type="ARBA" id="ARBA00023211"/>
    </source>
</evidence>
<feature type="site" description="Important for catalysis" evidence="14">
    <location>
        <position position="141"/>
    </location>
</feature>
<evidence type="ECO:0000256" key="5">
    <source>
        <dbReference type="ARBA" id="ARBA00011738"/>
    </source>
</evidence>
<comment type="subunit">
    <text evidence="5 14 15">Homodimer.</text>
</comment>
<comment type="catalytic activity">
    <reaction evidence="1 14 15">
        <text>(2R,3S)-3-isopropylmalate + NAD(+) = 4-methyl-2-oxopentanoate + CO2 + NADH</text>
        <dbReference type="Rhea" id="RHEA:32271"/>
        <dbReference type="ChEBI" id="CHEBI:16526"/>
        <dbReference type="ChEBI" id="CHEBI:17865"/>
        <dbReference type="ChEBI" id="CHEBI:35121"/>
        <dbReference type="ChEBI" id="CHEBI:57540"/>
        <dbReference type="ChEBI" id="CHEBI:57945"/>
        <dbReference type="EC" id="1.1.1.85"/>
    </reaction>
</comment>
<evidence type="ECO:0000256" key="2">
    <source>
        <dbReference type="ARBA" id="ARBA00001936"/>
    </source>
</evidence>
<dbReference type="Gene3D" id="3.40.718.10">
    <property type="entry name" value="Isopropylmalate Dehydrogenase"/>
    <property type="match status" value="1"/>
</dbReference>
<dbReference type="GO" id="GO:0051287">
    <property type="term" value="F:NAD binding"/>
    <property type="evidence" value="ECO:0007669"/>
    <property type="project" value="InterPro"/>
</dbReference>
<dbReference type="NCBIfam" id="TIGR00169">
    <property type="entry name" value="leuB"/>
    <property type="match status" value="1"/>
</dbReference>
<keyword evidence="7 14" id="KW-0028">Amino-acid biosynthesis</keyword>
<feature type="binding site" evidence="14">
    <location>
        <begin position="76"/>
        <end position="89"/>
    </location>
    <ligand>
        <name>NAD(+)</name>
        <dbReference type="ChEBI" id="CHEBI:57540"/>
    </ligand>
</feature>
<feature type="binding site" evidence="14">
    <location>
        <position position="96"/>
    </location>
    <ligand>
        <name>substrate</name>
    </ligand>
</feature>
<comment type="pathway">
    <text evidence="3 14 15">Amino-acid biosynthesis; L-leucine biosynthesis; L-leucine from 3-methyl-2-oxobutanoate: step 3/4.</text>
</comment>
<sequence length="355" mass="38565">MSKKLLVLPGDGIGQEVTASAVEVLNYLVDANNLDIEISYNDVGGASYDKYGEPLTEEVLKEAKASDAILFGAVGGPKYDDLPWDKRPENALLGLRKELQLFANLRPSYLFNELASASPIKDSIIQGLDILIVRELTGGIYFGEPRSIESDKAFNTMVYNYDEIARILKVAFEAASKRNKKLCSVDKANVLEVSKFWRSITNDIAKEYPDVEVSHQLVDNAAMQLVLDPNQFDVIVSSNLFGDILSDIAATLSGSIGMLPSASLNAEGQGMYEPCHGSAPDIAGQDIANPLAMIGSLSMALNYSLDMQNISSQLDSAIKNFVSRGYRTVDIAVKGEPTLKTSEVAKEIIKILEEG</sequence>
<evidence type="ECO:0000256" key="8">
    <source>
        <dbReference type="ARBA" id="ARBA00022723"/>
    </source>
</evidence>
<dbReference type="InterPro" id="IPR019818">
    <property type="entry name" value="IsoCit/isopropylmalate_DH_CS"/>
</dbReference>
<dbReference type="InterPro" id="IPR004429">
    <property type="entry name" value="Isopropylmalate_DH"/>
</dbReference>
<dbReference type="Proteomes" id="UP000010116">
    <property type="component" value="Unassembled WGS sequence"/>
</dbReference>
<comment type="function">
    <text evidence="14 15">Catalyzes the oxidation of 3-carboxy-2-hydroxy-4-methylpentanoate (3-isopropylmalate) to 3-carboxy-4-methyl-2-oxopentanoate. The product decarboxylates to 4-methyl-2 oxopentanoate.</text>
</comment>
<organism evidence="17 18">
    <name type="scientific">SAR86 cluster bacterium SAR86B</name>
    <dbReference type="NCBI Taxonomy" id="1123867"/>
    <lineage>
        <taxon>Bacteria</taxon>
        <taxon>Pseudomonadati</taxon>
        <taxon>Pseudomonadota</taxon>
        <taxon>Gammaproteobacteria</taxon>
        <taxon>SAR86 cluster</taxon>
    </lineage>
</organism>
<keyword evidence="9 14" id="KW-0460">Magnesium</keyword>
<dbReference type="PROSITE" id="PS00470">
    <property type="entry name" value="IDH_IMDH"/>
    <property type="match status" value="1"/>
</dbReference>
<keyword evidence="14" id="KW-0963">Cytoplasm</keyword>
<dbReference type="PANTHER" id="PTHR42979">
    <property type="entry name" value="3-ISOPROPYLMALATE DEHYDROGENASE"/>
    <property type="match status" value="1"/>
</dbReference>
<evidence type="ECO:0000256" key="10">
    <source>
        <dbReference type="ARBA" id="ARBA00023002"/>
    </source>
</evidence>
<dbReference type="UniPathway" id="UPA00048">
    <property type="reaction ID" value="UER00072"/>
</dbReference>
<feature type="site" description="Important for catalysis" evidence="14">
    <location>
        <position position="187"/>
    </location>
</feature>
<dbReference type="PANTHER" id="PTHR42979:SF1">
    <property type="entry name" value="3-ISOPROPYLMALATE DEHYDROGENASE"/>
    <property type="match status" value="1"/>
</dbReference>
<evidence type="ECO:0000313" key="17">
    <source>
        <dbReference type="EMBL" id="EJP73021.1"/>
    </source>
</evidence>
<dbReference type="SUPFAM" id="SSF53659">
    <property type="entry name" value="Isocitrate/Isopropylmalate dehydrogenase-like"/>
    <property type="match status" value="1"/>
</dbReference>
<dbReference type="EMBL" id="JH611185">
    <property type="protein sequence ID" value="EJP73021.1"/>
    <property type="molecule type" value="Genomic_DNA"/>
</dbReference>
<keyword evidence="12 14" id="KW-0464">Manganese</keyword>
<keyword evidence="10 14" id="KW-0560">Oxidoreductase</keyword>
<dbReference type="GO" id="GO:0005829">
    <property type="term" value="C:cytosol"/>
    <property type="evidence" value="ECO:0007669"/>
    <property type="project" value="TreeGrafter"/>
</dbReference>
<keyword evidence="11 14" id="KW-0520">NAD</keyword>
<feature type="binding site" evidence="14">
    <location>
        <position position="219"/>
    </location>
    <ligand>
        <name>substrate</name>
    </ligand>
</feature>
<dbReference type="HOGENOM" id="CLU_031953_0_3_6"/>
<dbReference type="GO" id="GO:0009098">
    <property type="term" value="P:L-leucine biosynthetic process"/>
    <property type="evidence" value="ECO:0007669"/>
    <property type="project" value="UniProtKB-UniRule"/>
</dbReference>
<evidence type="ECO:0000256" key="6">
    <source>
        <dbReference type="ARBA" id="ARBA00022430"/>
    </source>
</evidence>
<name>J5KKW0_9GAMM</name>
<dbReference type="GO" id="GO:0000287">
    <property type="term" value="F:magnesium ion binding"/>
    <property type="evidence" value="ECO:0007669"/>
    <property type="project" value="InterPro"/>
</dbReference>
<comment type="subcellular location">
    <subcellularLocation>
        <location evidence="14">Cytoplasm</location>
    </subcellularLocation>
</comment>
<dbReference type="EC" id="1.1.1.85" evidence="14"/>
<evidence type="ECO:0000259" key="16">
    <source>
        <dbReference type="SMART" id="SM01329"/>
    </source>
</evidence>
<dbReference type="HAMAP" id="MF_01033">
    <property type="entry name" value="LeuB_type1"/>
    <property type="match status" value="1"/>
</dbReference>
<comment type="cofactor">
    <cofactor evidence="2">
        <name>Mn(2+)</name>
        <dbReference type="ChEBI" id="CHEBI:29035"/>
    </cofactor>
</comment>
<dbReference type="AlphaFoldDB" id="J5KKW0"/>
<evidence type="ECO:0000256" key="1">
    <source>
        <dbReference type="ARBA" id="ARBA00000624"/>
    </source>
</evidence>
<feature type="binding site" evidence="14">
    <location>
        <position position="106"/>
    </location>
    <ligand>
        <name>substrate</name>
    </ligand>
</feature>
<reference evidence="17 18" key="1">
    <citation type="journal article" date="2012" name="ISME J.">
        <title>Genomic insights to SAR86, an abundant and uncultivated marine bacterial lineage.</title>
        <authorList>
            <person name="Dupont C.L."/>
            <person name="Rusch D.B."/>
            <person name="Yooseph S."/>
            <person name="Lombardo M.J."/>
            <person name="Richter R.A."/>
            <person name="Valas R."/>
            <person name="Novotny M."/>
            <person name="Yee-Greenbaum J."/>
            <person name="Selengut J.D."/>
            <person name="Haft D.H."/>
            <person name="Halpern A.L."/>
            <person name="Lasken R.S."/>
            <person name="Nealson K."/>
            <person name="Friedman R."/>
            <person name="Venter J.C."/>
        </authorList>
    </citation>
    <scope>NUCLEOTIDE SEQUENCE [LARGE SCALE GENOMIC DNA]</scope>
</reference>
<evidence type="ECO:0000256" key="14">
    <source>
        <dbReference type="HAMAP-Rule" id="MF_01033"/>
    </source>
</evidence>
<keyword evidence="8 14" id="KW-0479">Metal-binding</keyword>
<evidence type="ECO:0000256" key="9">
    <source>
        <dbReference type="ARBA" id="ARBA00022842"/>
    </source>
</evidence>
<feature type="binding site" evidence="14">
    <location>
        <position position="243"/>
    </location>
    <ligand>
        <name>Mg(2+)</name>
        <dbReference type="ChEBI" id="CHEBI:18420"/>
    </ligand>
</feature>
<proteinExistence type="inferred from homology"/>
<feature type="binding site" evidence="14">
    <location>
        <position position="219"/>
    </location>
    <ligand>
        <name>Mg(2+)</name>
        <dbReference type="ChEBI" id="CHEBI:18420"/>
    </ligand>
</feature>
<accession>J5KKW0</accession>
<keyword evidence="6 14" id="KW-0432">Leucine biosynthesis</keyword>
<comment type="cofactor">
    <cofactor evidence="14 15">
        <name>Mg(2+)</name>
        <dbReference type="ChEBI" id="CHEBI:18420"/>
    </cofactor>
    <cofactor evidence="14 15">
        <name>Mn(2+)</name>
        <dbReference type="ChEBI" id="CHEBI:29035"/>
    </cofactor>
    <text evidence="14 15">Binds 1 Mg(2+) or Mn(2+) ion per subunit.</text>
</comment>
<feature type="domain" description="Isopropylmalate dehydrogenase-like" evidence="16">
    <location>
        <begin position="4"/>
        <end position="348"/>
    </location>
</feature>
<evidence type="ECO:0000256" key="15">
    <source>
        <dbReference type="RuleBase" id="RU004445"/>
    </source>
</evidence>
<evidence type="ECO:0000256" key="7">
    <source>
        <dbReference type="ARBA" id="ARBA00022605"/>
    </source>
</evidence>
<dbReference type="FunFam" id="3.40.718.10:FF:000006">
    <property type="entry name" value="3-isopropylmalate dehydrogenase"/>
    <property type="match status" value="1"/>
</dbReference>
<evidence type="ECO:0000256" key="13">
    <source>
        <dbReference type="ARBA" id="ARBA00023304"/>
    </source>
</evidence>
<evidence type="ECO:0000256" key="11">
    <source>
        <dbReference type="ARBA" id="ARBA00023027"/>
    </source>
</evidence>
<evidence type="ECO:0000256" key="4">
    <source>
        <dbReference type="ARBA" id="ARBA00008319"/>
    </source>
</evidence>
<dbReference type="GO" id="GO:0003862">
    <property type="term" value="F:3-isopropylmalate dehydrogenase activity"/>
    <property type="evidence" value="ECO:0007669"/>
    <property type="project" value="UniProtKB-UniRule"/>
</dbReference>
<gene>
    <name evidence="14 17" type="primary">leuB</name>
    <name evidence="17" type="ORF">NT02SARS_0796</name>
</gene>
<evidence type="ECO:0000256" key="3">
    <source>
        <dbReference type="ARBA" id="ARBA00004762"/>
    </source>
</evidence>